<dbReference type="InterPro" id="IPR017871">
    <property type="entry name" value="ABC_transporter-like_CS"/>
</dbReference>
<sequence>MPDQPRTDALIRARHLGVRLGGEPILNHVDLNVYPGQIVTLIGPNGAGKSTLIKALLGIHRVTSGELWRKPGLKIGYMPQKTHIEDSLPLTVDRLMTLTHRARRTEITEALKLTNVPHLIDRPVQQLSGGEFQRVMLARALLKQPDVLVLDEPVQGVDFNGEIELYRLIQRIRDDRGCAIVMVSHDLHLVMAATDEVVCLNHHVCCTGTPESVAQAPEFTQLFGHRHADALAFYSHEHDHEHSLAELGGHSHD</sequence>
<dbReference type="PANTHER" id="PTHR42734">
    <property type="entry name" value="METAL TRANSPORT SYSTEM ATP-BINDING PROTEIN TM_0124-RELATED"/>
    <property type="match status" value="1"/>
</dbReference>
<dbReference type="InterPro" id="IPR050153">
    <property type="entry name" value="Metal_Ion_Import_ABC"/>
</dbReference>
<keyword evidence="9" id="KW-0406">Ion transport</keyword>
<dbReference type="InterPro" id="IPR003593">
    <property type="entry name" value="AAA+_ATPase"/>
</dbReference>
<feature type="domain" description="ABC transporter" evidence="11">
    <location>
        <begin position="11"/>
        <end position="226"/>
    </location>
</feature>
<dbReference type="InterPro" id="IPR027417">
    <property type="entry name" value="P-loop_NTPase"/>
</dbReference>
<reference evidence="12" key="1">
    <citation type="journal article" date="2014" name="Int. J. Syst. Evol. Microbiol.">
        <title>Complete genome sequence of Corynebacterium casei LMG S-19264T (=DSM 44701T), isolated from a smear-ripened cheese.</title>
        <authorList>
            <consortium name="US DOE Joint Genome Institute (JGI-PGF)"/>
            <person name="Walter F."/>
            <person name="Albersmeier A."/>
            <person name="Kalinowski J."/>
            <person name="Ruckert C."/>
        </authorList>
    </citation>
    <scope>NUCLEOTIDE SEQUENCE</scope>
    <source>
        <strain evidence="12">KCTC 22169</strain>
    </source>
</reference>
<dbReference type="PANTHER" id="PTHR42734:SF9">
    <property type="entry name" value="ZINC IMPORT ATP-BINDING PROTEIN ZNUC"/>
    <property type="match status" value="1"/>
</dbReference>
<dbReference type="GO" id="GO:0010043">
    <property type="term" value="P:response to zinc ion"/>
    <property type="evidence" value="ECO:0007669"/>
    <property type="project" value="TreeGrafter"/>
</dbReference>
<evidence type="ECO:0000256" key="3">
    <source>
        <dbReference type="ARBA" id="ARBA00022519"/>
    </source>
</evidence>
<dbReference type="GO" id="GO:0016887">
    <property type="term" value="F:ATP hydrolysis activity"/>
    <property type="evidence" value="ECO:0007669"/>
    <property type="project" value="InterPro"/>
</dbReference>
<keyword evidence="10" id="KW-0472">Membrane</keyword>
<keyword evidence="6 12" id="KW-0067">ATP-binding</keyword>
<keyword evidence="5" id="KW-0862">Zinc</keyword>
<evidence type="ECO:0000256" key="6">
    <source>
        <dbReference type="ARBA" id="ARBA00022840"/>
    </source>
</evidence>
<evidence type="ECO:0000259" key="11">
    <source>
        <dbReference type="PROSITE" id="PS50893"/>
    </source>
</evidence>
<proteinExistence type="predicted"/>
<accession>A0A918NFR6</accession>
<keyword evidence="2" id="KW-1003">Cell membrane</keyword>
<evidence type="ECO:0000256" key="9">
    <source>
        <dbReference type="ARBA" id="ARBA00023065"/>
    </source>
</evidence>
<evidence type="ECO:0000256" key="4">
    <source>
        <dbReference type="ARBA" id="ARBA00022741"/>
    </source>
</evidence>
<keyword evidence="3" id="KW-0997">Cell inner membrane</keyword>
<dbReference type="Proteomes" id="UP000626148">
    <property type="component" value="Unassembled WGS sequence"/>
</dbReference>
<protein>
    <submittedName>
        <fullName evidence="12">Zinc import ATP-binding protein ZnuC</fullName>
    </submittedName>
</protein>
<dbReference type="SMART" id="SM00382">
    <property type="entry name" value="AAA"/>
    <property type="match status" value="1"/>
</dbReference>
<evidence type="ECO:0000256" key="2">
    <source>
        <dbReference type="ARBA" id="ARBA00022475"/>
    </source>
</evidence>
<keyword evidence="7" id="KW-0864">Zinc transport</keyword>
<dbReference type="FunFam" id="3.40.50.300:FF:000392">
    <property type="entry name" value="Zinc import ATP-binding protein ZnuC"/>
    <property type="match status" value="1"/>
</dbReference>
<dbReference type="NCBIfam" id="NF007090">
    <property type="entry name" value="PRK09544.1"/>
    <property type="match status" value="1"/>
</dbReference>
<evidence type="ECO:0000256" key="10">
    <source>
        <dbReference type="ARBA" id="ARBA00023136"/>
    </source>
</evidence>
<keyword evidence="13" id="KW-1185">Reference proteome</keyword>
<dbReference type="PROSITE" id="PS00211">
    <property type="entry name" value="ABC_TRANSPORTER_1"/>
    <property type="match status" value="1"/>
</dbReference>
<evidence type="ECO:0000256" key="8">
    <source>
        <dbReference type="ARBA" id="ARBA00022967"/>
    </source>
</evidence>
<dbReference type="EMBL" id="BMXR01000009">
    <property type="protein sequence ID" value="GGX64236.1"/>
    <property type="molecule type" value="Genomic_DNA"/>
</dbReference>
<evidence type="ECO:0000313" key="13">
    <source>
        <dbReference type="Proteomes" id="UP000626148"/>
    </source>
</evidence>
<dbReference type="PROSITE" id="PS50893">
    <property type="entry name" value="ABC_TRANSPORTER_2"/>
    <property type="match status" value="1"/>
</dbReference>
<evidence type="ECO:0000256" key="7">
    <source>
        <dbReference type="ARBA" id="ARBA00022906"/>
    </source>
</evidence>
<keyword evidence="8" id="KW-1278">Translocase</keyword>
<keyword evidence="4" id="KW-0547">Nucleotide-binding</keyword>
<organism evidence="12 13">
    <name type="scientific">Saccharospirillum salsuginis</name>
    <dbReference type="NCBI Taxonomy" id="418750"/>
    <lineage>
        <taxon>Bacteria</taxon>
        <taxon>Pseudomonadati</taxon>
        <taxon>Pseudomonadota</taxon>
        <taxon>Gammaproteobacteria</taxon>
        <taxon>Oceanospirillales</taxon>
        <taxon>Saccharospirillaceae</taxon>
        <taxon>Saccharospirillum</taxon>
    </lineage>
</organism>
<name>A0A918NFR6_9GAMM</name>
<keyword evidence="1" id="KW-0813">Transport</keyword>
<dbReference type="Pfam" id="PF00005">
    <property type="entry name" value="ABC_tran"/>
    <property type="match status" value="1"/>
</dbReference>
<dbReference type="RefSeq" id="WP_229805414.1">
    <property type="nucleotide sequence ID" value="NZ_BMXR01000009.1"/>
</dbReference>
<evidence type="ECO:0000256" key="1">
    <source>
        <dbReference type="ARBA" id="ARBA00022448"/>
    </source>
</evidence>
<gene>
    <name evidence="12" type="primary">znuC</name>
    <name evidence="12" type="ORF">GCM10007392_34920</name>
</gene>
<dbReference type="InterPro" id="IPR003439">
    <property type="entry name" value="ABC_transporter-like_ATP-bd"/>
</dbReference>
<dbReference type="SUPFAM" id="SSF52540">
    <property type="entry name" value="P-loop containing nucleoside triphosphate hydrolases"/>
    <property type="match status" value="1"/>
</dbReference>
<dbReference type="Gene3D" id="3.40.50.300">
    <property type="entry name" value="P-loop containing nucleotide triphosphate hydrolases"/>
    <property type="match status" value="1"/>
</dbReference>
<comment type="caution">
    <text evidence="12">The sequence shown here is derived from an EMBL/GenBank/DDBJ whole genome shotgun (WGS) entry which is preliminary data.</text>
</comment>
<evidence type="ECO:0000256" key="5">
    <source>
        <dbReference type="ARBA" id="ARBA00022833"/>
    </source>
</evidence>
<dbReference type="GO" id="GO:0006829">
    <property type="term" value="P:zinc ion transport"/>
    <property type="evidence" value="ECO:0007669"/>
    <property type="project" value="UniProtKB-KW"/>
</dbReference>
<reference evidence="12" key="2">
    <citation type="submission" date="2020-09" db="EMBL/GenBank/DDBJ databases">
        <authorList>
            <person name="Sun Q."/>
            <person name="Kim S."/>
        </authorList>
    </citation>
    <scope>NUCLEOTIDE SEQUENCE</scope>
    <source>
        <strain evidence="12">KCTC 22169</strain>
    </source>
</reference>
<evidence type="ECO:0000313" key="12">
    <source>
        <dbReference type="EMBL" id="GGX64236.1"/>
    </source>
</evidence>
<dbReference type="GO" id="GO:0005524">
    <property type="term" value="F:ATP binding"/>
    <property type="evidence" value="ECO:0007669"/>
    <property type="project" value="UniProtKB-KW"/>
</dbReference>
<dbReference type="AlphaFoldDB" id="A0A918NFR6"/>